<reference evidence="3 4" key="1">
    <citation type="journal article" date="2007" name="Appl. Environ. Microbiol.">
        <title>Genome sequence of the cellulolytic gliding bacterium Cytophaga hutchinsonii.</title>
        <authorList>
            <person name="Xie G."/>
            <person name="Bruce D.C."/>
            <person name="Challacombe J.F."/>
            <person name="Chertkov O."/>
            <person name="Detter J.C."/>
            <person name="Gilna P."/>
            <person name="Han C.S."/>
            <person name="Lucas S."/>
            <person name="Misra M."/>
            <person name="Myers G.L."/>
            <person name="Richardson P."/>
            <person name="Tapia R."/>
            <person name="Thayer N."/>
            <person name="Thompson L.S."/>
            <person name="Brettin T.S."/>
            <person name="Henrissat B."/>
            <person name="Wilson D.B."/>
            <person name="McBride M.J."/>
        </authorList>
    </citation>
    <scope>NUCLEOTIDE SEQUENCE [LARGE SCALE GENOMIC DNA]</scope>
    <source>
        <strain evidence="4">ATCC 33406 / DSM 1761 / CIP 103989 / NBRC 15051 / NCIMB 9469 / D465</strain>
    </source>
</reference>
<evidence type="ECO:0000256" key="1">
    <source>
        <dbReference type="SAM" id="SignalP"/>
    </source>
</evidence>
<dbReference type="Gene3D" id="2.60.40.10">
    <property type="entry name" value="Immunoglobulins"/>
    <property type="match status" value="6"/>
</dbReference>
<proteinExistence type="predicted"/>
<protein>
    <submittedName>
        <fullName evidence="3">CHU large protein candidate retaining b-glycosidase, glycoside hydrolase family 5 protein</fullName>
        <ecNumber evidence="3">3.2.1.-</ecNumber>
    </submittedName>
</protein>
<dbReference type="EMBL" id="CP000383">
    <property type="protein sequence ID" value="ABG59412.1"/>
    <property type="molecule type" value="Genomic_DNA"/>
</dbReference>
<dbReference type="SUPFAM" id="SSF51445">
    <property type="entry name" value="(Trans)glycosidases"/>
    <property type="match status" value="1"/>
</dbReference>
<dbReference type="GO" id="GO:0016798">
    <property type="term" value="F:hydrolase activity, acting on glycosyl bonds"/>
    <property type="evidence" value="ECO:0007669"/>
    <property type="project" value="UniProtKB-KW"/>
</dbReference>
<accession>A0A6N4SSR4</accession>
<dbReference type="InterPro" id="IPR017853">
    <property type="entry name" value="GH"/>
</dbReference>
<dbReference type="AlphaFoldDB" id="A0A6N4SSR4"/>
<keyword evidence="3" id="KW-0326">Glycosidase</keyword>
<dbReference type="InterPro" id="IPR026444">
    <property type="entry name" value="Secre_tail"/>
</dbReference>
<evidence type="ECO:0000259" key="2">
    <source>
        <dbReference type="Pfam" id="PF19081"/>
    </source>
</evidence>
<feature type="signal peptide" evidence="1">
    <location>
        <begin position="1"/>
        <end position="17"/>
    </location>
</feature>
<dbReference type="PANTHER" id="PTHR37398:SF3">
    <property type="entry name" value="GLYCOSIDE HYDROLASE FAMILY 5 DOMAIN-CONTAINING PROTEIN"/>
    <property type="match status" value="1"/>
</dbReference>
<dbReference type="KEGG" id="chu:CHU_2149"/>
<dbReference type="RefSeq" id="WP_011585529.1">
    <property type="nucleotide sequence ID" value="NC_008255.1"/>
</dbReference>
<sequence>MKKSLLLFALIFTSVIASVGQQVTIINKKFVVNGNASCPIYFNGANTPWDNWNDFGGNYDAAFWSAHFATLKANGINATRVWISCNGDVQPNINTDGTVTGVSTQFWANVDDFFQSAKNNGIYVMATMMSFDHTKNTYTKYQSWRNMLNDQAKVQSYCDNYLVPFVNRYKTNPYLMSIDISNEIEWVAEDANNMKCSYAVLQRFVAMCASAIHNNPRTDGTSVLVTMGSAATKWNATKMRIGQNGAWSQNNSDGNKWSDAALKAQYNQANAVLDFYSPHYYAWIDGYYSNPYVRTPSDFGMDEKAVLIGETPAGNPGTPNLTPLASYEALKNNGYQGHFPWTSNSVDSNGGIEKFGTDAKTFSTTYSALVKPTCAVACTTPAPTVTTPVVYCKNASAVALTATGTALKWYTDNTTTTAFSTTPIPSTTVAGTTSYYVSQTLNGCEGTRAAVQVTVKELPAATITTTTATTFCAGGSVSLAANTGTGLTYVWKKDNTTITGATASTYPAATAGSYTVTVTSNNCSETSAAKVVTVNALPAATITTTTATTFCAGGSVSLAANTGTGLTYVWKKDNTTITGATASTYPAATAGSYTVTVTSNNCSETSAAKVVTVNALPAATITTTTATTFCAGGSVSLAANAGAGLTYVWKKDNTTITGATASTYPAATAGSYTVTVTSNNCSEISAAKVVTVNALPAATITTTTATTFCAGGSVSLAANTGTGLTYVWKKDNTTITGATASTYPAATAGSYTVTVTSNNCSETSAAKVVTVNALPAATITTTTATTFCAGGSVSLAANTGAGLTYVWKKDNTTITGATASTYPAATAGSYTVTVTSNNCSEISAAKVVTVNALPAATITTTTPTTFCAGGSVNLAANTGAGLTYVWKKDNTTITGATASTYPAAIAGSYTVTVTSNNCSETSAAKVVTVTAATTWYQDLDGDGKGNAAVTQTACTQPAGYVSVAGDACPSDPDKLIAGDCGCGIAEGTCTDCAGVINGKAARDVCNVCSGGTTGINPITDISQCGPVTAIENSLSADLHLYPNPYETELYIEAGTGEFMIVVYNNSGLEVLRGTYESQALIGAGLAPGIYLIRIEKNGLTETRKIIKK</sequence>
<keyword evidence="3" id="KW-0378">Hydrolase</keyword>
<dbReference type="Pfam" id="PF19081">
    <property type="entry name" value="Ig_7"/>
    <property type="match status" value="1"/>
</dbReference>
<dbReference type="PANTHER" id="PTHR37398">
    <property type="entry name" value="ENDO-BETA-1,4-MANNANASE"/>
    <property type="match status" value="1"/>
</dbReference>
<feature type="domain" description="Ig-like" evidence="2">
    <location>
        <begin position="382"/>
        <end position="456"/>
    </location>
</feature>
<dbReference type="NCBIfam" id="TIGR04183">
    <property type="entry name" value="Por_Secre_tail"/>
    <property type="match status" value="1"/>
</dbReference>
<evidence type="ECO:0000313" key="4">
    <source>
        <dbReference type="Proteomes" id="UP000001822"/>
    </source>
</evidence>
<dbReference type="EC" id="3.2.1.-" evidence="3"/>
<dbReference type="Gene3D" id="3.20.20.80">
    <property type="entry name" value="Glycosidases"/>
    <property type="match status" value="1"/>
</dbReference>
<dbReference type="InterPro" id="IPR013783">
    <property type="entry name" value="Ig-like_fold"/>
</dbReference>
<keyword evidence="4" id="KW-1185">Reference proteome</keyword>
<keyword evidence="1" id="KW-0732">Signal</keyword>
<dbReference type="InterPro" id="IPR044023">
    <property type="entry name" value="Ig_7"/>
</dbReference>
<feature type="chain" id="PRO_5026922942" evidence="1">
    <location>
        <begin position="18"/>
        <end position="1108"/>
    </location>
</feature>
<organism evidence="3 4">
    <name type="scientific">Cytophaga hutchinsonii (strain ATCC 33406 / DSM 1761 / CIP 103989 / NBRC 15051 / NCIMB 9469 / D465)</name>
    <dbReference type="NCBI Taxonomy" id="269798"/>
    <lineage>
        <taxon>Bacteria</taxon>
        <taxon>Pseudomonadati</taxon>
        <taxon>Bacteroidota</taxon>
        <taxon>Cytophagia</taxon>
        <taxon>Cytophagales</taxon>
        <taxon>Cytophagaceae</taxon>
        <taxon>Cytophaga</taxon>
    </lineage>
</organism>
<dbReference type="Proteomes" id="UP000001822">
    <property type="component" value="Chromosome"/>
</dbReference>
<name>A0A6N4SSR4_CYTH3</name>
<evidence type="ECO:0000313" key="3">
    <source>
        <dbReference type="EMBL" id="ABG59412.1"/>
    </source>
</evidence>
<gene>
    <name evidence="3" type="ordered locus">CHU_2149</name>
</gene>